<evidence type="ECO:0000313" key="2">
    <source>
        <dbReference type="Proteomes" id="UP000244168"/>
    </source>
</evidence>
<proteinExistence type="predicted"/>
<name>A0A2T5J8I8_9SPHI</name>
<dbReference type="AlphaFoldDB" id="A0A2T5J8I8"/>
<protein>
    <recommendedName>
        <fullName evidence="3">Lipoprotein</fullName>
    </recommendedName>
</protein>
<dbReference type="PROSITE" id="PS51257">
    <property type="entry name" value="PROKAR_LIPOPROTEIN"/>
    <property type="match status" value="1"/>
</dbReference>
<dbReference type="EMBL" id="QAOQ01000005">
    <property type="protein sequence ID" value="PTQ95778.1"/>
    <property type="molecule type" value="Genomic_DNA"/>
</dbReference>
<dbReference type="OrthoDB" id="1317308at2"/>
<gene>
    <name evidence="1" type="ORF">C8P68_105288</name>
</gene>
<dbReference type="SUPFAM" id="SSF50969">
    <property type="entry name" value="YVTN repeat-like/Quinoprotein amine dehydrogenase"/>
    <property type="match status" value="1"/>
</dbReference>
<evidence type="ECO:0000313" key="1">
    <source>
        <dbReference type="EMBL" id="PTQ95778.1"/>
    </source>
</evidence>
<reference evidence="1 2" key="1">
    <citation type="submission" date="2018-04" db="EMBL/GenBank/DDBJ databases">
        <title>Genomic Encyclopedia of Archaeal and Bacterial Type Strains, Phase II (KMG-II): from individual species to whole genera.</title>
        <authorList>
            <person name="Goeker M."/>
        </authorList>
    </citation>
    <scope>NUCLEOTIDE SEQUENCE [LARGE SCALE GENOMIC DNA]</scope>
    <source>
        <strain evidence="1 2">DSM 26809</strain>
    </source>
</reference>
<evidence type="ECO:0008006" key="3">
    <source>
        <dbReference type="Google" id="ProtNLM"/>
    </source>
</evidence>
<accession>A0A2T5J8I8</accession>
<dbReference type="Proteomes" id="UP000244168">
    <property type="component" value="Unassembled WGS sequence"/>
</dbReference>
<comment type="caution">
    <text evidence="1">The sequence shown here is derived from an EMBL/GenBank/DDBJ whole genome shotgun (WGS) entry which is preliminary data.</text>
</comment>
<organism evidence="1 2">
    <name type="scientific">Mucilaginibacter yixingensis</name>
    <dbReference type="NCBI Taxonomy" id="1295612"/>
    <lineage>
        <taxon>Bacteria</taxon>
        <taxon>Pseudomonadati</taxon>
        <taxon>Bacteroidota</taxon>
        <taxon>Sphingobacteriia</taxon>
        <taxon>Sphingobacteriales</taxon>
        <taxon>Sphingobacteriaceae</taxon>
        <taxon>Mucilaginibacter</taxon>
    </lineage>
</organism>
<dbReference type="InterPro" id="IPR011044">
    <property type="entry name" value="Quino_amine_DH_bsu"/>
</dbReference>
<dbReference type="RefSeq" id="WP_146166561.1">
    <property type="nucleotide sequence ID" value="NZ_CP160205.1"/>
</dbReference>
<keyword evidence="2" id="KW-1185">Reference proteome</keyword>
<sequence>MKHYLIISLVGTVFLFVACQRHTKPHSLLFLGANTLNIDSIIGVDRKVIDIKVTNDTAIVRLKGNNNGSGEFVLIDLKKGNILSRKRISELEGIIFDYLNGRLIYLSMVRPDLLYQWRAGSNKVITYKLDEQGVFSSTDVIQNRTQTFFIGNLYRVSLMKNNNADFFLKGNLNGALNEIANTISIPVSDTLNVLSGGVTGPNSGYLLAIDNSNSIRWRIKTNIVKSRNKLQIFNYSNFFLVCNDYSVYVLRKSDGSTTFEKTFNKEINKVLASGDQVAIVFLSNNQIFSPISLNHKLSVVSLKIPEFKLELSYEAKLRGDVNIALSNDKLILTDENTYQVFSINEKKVLKKISFSPNESKIYRFKNILDSHTLKSYRYSYNGMLCW</sequence>